<keyword evidence="6 10" id="KW-0560">Oxidoreductase</keyword>
<evidence type="ECO:0000259" key="12">
    <source>
        <dbReference type="PROSITE" id="PS51161"/>
    </source>
</evidence>
<comment type="catalytic activity">
    <reaction evidence="10">
        <text>a 2'-deoxyribonucleoside 5'-diphosphate + [thioredoxin]-disulfide + H2O = a ribonucleoside 5'-diphosphate + [thioredoxin]-dithiol</text>
        <dbReference type="Rhea" id="RHEA:23252"/>
        <dbReference type="Rhea" id="RHEA-COMP:10698"/>
        <dbReference type="Rhea" id="RHEA-COMP:10700"/>
        <dbReference type="ChEBI" id="CHEBI:15377"/>
        <dbReference type="ChEBI" id="CHEBI:29950"/>
        <dbReference type="ChEBI" id="CHEBI:50058"/>
        <dbReference type="ChEBI" id="CHEBI:57930"/>
        <dbReference type="ChEBI" id="CHEBI:73316"/>
        <dbReference type="EC" id="1.17.4.1"/>
    </reaction>
</comment>
<dbReference type="NCBIfam" id="TIGR02506">
    <property type="entry name" value="NrdE_NrdA"/>
    <property type="match status" value="1"/>
</dbReference>
<dbReference type="PANTHER" id="PTHR11573">
    <property type="entry name" value="RIBONUCLEOSIDE-DIPHOSPHATE REDUCTASE LARGE CHAIN"/>
    <property type="match status" value="1"/>
</dbReference>
<dbReference type="Proteomes" id="UP000308197">
    <property type="component" value="Unassembled WGS sequence"/>
</dbReference>
<feature type="domain" description="ATP-cone" evidence="12">
    <location>
        <begin position="1"/>
        <end position="92"/>
    </location>
</feature>
<evidence type="ECO:0000256" key="11">
    <source>
        <dbReference type="SAM" id="MobiDB-lite"/>
    </source>
</evidence>
<dbReference type="InterPro" id="IPR008926">
    <property type="entry name" value="RNR_R1-su_N"/>
</dbReference>
<dbReference type="PRINTS" id="PR01183">
    <property type="entry name" value="RIBORDTASEM1"/>
</dbReference>
<dbReference type="GO" id="GO:0004748">
    <property type="term" value="F:ribonucleoside-diphosphate reductase activity, thioredoxin disulfide as acceptor"/>
    <property type="evidence" value="ECO:0007669"/>
    <property type="project" value="UniProtKB-EC"/>
</dbReference>
<sequence length="780" mass="86898">MGTNEAISRVQRFSRDKLQHSVDIMTWGLNKSAIDIDNLMDRITLGLTTEISSGELQTFCATTAASSATKHPDYSLLAGRLYVAALHKVTEKSFTCWVLGYGSGDETVLDPDFIRLVQEYGSELDDVIVHSRDFGFTYASIHSLAHSYLLRADGRVIERPQHMYMRVALAIHKDNIPLVLRTYDALSKHLFTFATPVLTNAGTLKSHFASCFLYTPDTSGPEGMLRSAHDLDLLWLADGGIGLSLADVPCRRPRPHYQHGVLPLMRLYDAHAEYTSLWRQTRSSAATVYLPVWHGDIRTFIMCRTSRAARHEQVKNLYSAVWVPDVFMERSDANEEWNLFDPRNVPALQWTHGEAFTTQYVEYEHTVAPVATVQARDIWNAICRAQQESGVPFILFQDRINAKNNESHLGVVKTSNLCTEIVQFTSREQTAVCTLASIAVPRFASSTNEFDFDGLHATTKLAVQGLNALIDIGDYPTPEARLSAEQTRALGVGVQGLADVFMITHVPFGSSLARDLNTAIFECVYHAAYEASTELAQLDGAYPLFSGSPASCGRLQHDLWPEDVESGRYDFARLRESIREYGLRNSMLTAQMPTASTSRLLGNFDGTEPYTSNIIVRRVISGDYTEVCPWLVRDLEARGLWTEDLRVAILRNHGSVQDITSVPDDLKELYRTAWEIEPTKVVDLAADRGPFIDQTQSMSLHMIHPSPDDLMRLQLHAWRRGLKTGIYYLRTKAPGNMLSYGVAAMSAPKKSRSSDSLRRTQAARGTATSVPPACNGGCSA</sequence>
<evidence type="ECO:0000313" key="14">
    <source>
        <dbReference type="Proteomes" id="UP000308197"/>
    </source>
</evidence>
<keyword evidence="4 9" id="KW-0547">Nucleotide-binding</keyword>
<dbReference type="Pfam" id="PF00317">
    <property type="entry name" value="Ribonuc_red_lgN"/>
    <property type="match status" value="1"/>
</dbReference>
<dbReference type="InParanoid" id="A0A5C3NP38"/>
<protein>
    <recommendedName>
        <fullName evidence="2 10">Ribonucleoside-diphosphate reductase</fullName>
        <ecNumber evidence="2 10">1.17.4.1</ecNumber>
    </recommendedName>
</protein>
<dbReference type="AlphaFoldDB" id="A0A5C3NP38"/>
<reference evidence="13 14" key="1">
    <citation type="journal article" date="2019" name="Nat. Ecol. Evol.">
        <title>Megaphylogeny resolves global patterns of mushroom evolution.</title>
        <authorList>
            <person name="Varga T."/>
            <person name="Krizsan K."/>
            <person name="Foldi C."/>
            <person name="Dima B."/>
            <person name="Sanchez-Garcia M."/>
            <person name="Sanchez-Ramirez S."/>
            <person name="Szollosi G.J."/>
            <person name="Szarkandi J.G."/>
            <person name="Papp V."/>
            <person name="Albert L."/>
            <person name="Andreopoulos W."/>
            <person name="Angelini C."/>
            <person name="Antonin V."/>
            <person name="Barry K.W."/>
            <person name="Bougher N.L."/>
            <person name="Buchanan P."/>
            <person name="Buyck B."/>
            <person name="Bense V."/>
            <person name="Catcheside P."/>
            <person name="Chovatia M."/>
            <person name="Cooper J."/>
            <person name="Damon W."/>
            <person name="Desjardin D."/>
            <person name="Finy P."/>
            <person name="Geml J."/>
            <person name="Haridas S."/>
            <person name="Hughes K."/>
            <person name="Justo A."/>
            <person name="Karasinski D."/>
            <person name="Kautmanova I."/>
            <person name="Kiss B."/>
            <person name="Kocsube S."/>
            <person name="Kotiranta H."/>
            <person name="LaButti K.M."/>
            <person name="Lechner B.E."/>
            <person name="Liimatainen K."/>
            <person name="Lipzen A."/>
            <person name="Lukacs Z."/>
            <person name="Mihaltcheva S."/>
            <person name="Morgado L.N."/>
            <person name="Niskanen T."/>
            <person name="Noordeloos M.E."/>
            <person name="Ohm R.A."/>
            <person name="Ortiz-Santana B."/>
            <person name="Ovrebo C."/>
            <person name="Racz N."/>
            <person name="Riley R."/>
            <person name="Savchenko A."/>
            <person name="Shiryaev A."/>
            <person name="Soop K."/>
            <person name="Spirin V."/>
            <person name="Szebenyi C."/>
            <person name="Tomsovsky M."/>
            <person name="Tulloss R.E."/>
            <person name="Uehling J."/>
            <person name="Grigoriev I.V."/>
            <person name="Vagvolgyi C."/>
            <person name="Papp T."/>
            <person name="Martin F.M."/>
            <person name="Miettinen O."/>
            <person name="Hibbett D.S."/>
            <person name="Nagy L.G."/>
        </authorList>
    </citation>
    <scope>NUCLEOTIDE SEQUENCE [LARGE SCALE GENOMIC DNA]</scope>
    <source>
        <strain evidence="13 14">HHB13444</strain>
    </source>
</reference>
<dbReference type="GO" id="GO:0009263">
    <property type="term" value="P:deoxyribonucleotide biosynthetic process"/>
    <property type="evidence" value="ECO:0007669"/>
    <property type="project" value="UniProtKB-KW"/>
</dbReference>
<dbReference type="InterPro" id="IPR013509">
    <property type="entry name" value="RNR_lsu_N"/>
</dbReference>
<dbReference type="PROSITE" id="PS51161">
    <property type="entry name" value="ATP_CONE"/>
    <property type="match status" value="1"/>
</dbReference>
<dbReference type="InterPro" id="IPR005144">
    <property type="entry name" value="ATP-cone_dom"/>
</dbReference>
<dbReference type="Gene3D" id="3.20.70.20">
    <property type="match status" value="1"/>
</dbReference>
<keyword evidence="5 9" id="KW-0067">ATP-binding</keyword>
<dbReference type="STRING" id="1314778.A0A5C3NP38"/>
<dbReference type="PANTHER" id="PTHR11573:SF6">
    <property type="entry name" value="RIBONUCLEOSIDE-DIPHOSPHATE REDUCTASE LARGE SUBUNIT"/>
    <property type="match status" value="1"/>
</dbReference>
<dbReference type="SUPFAM" id="SSF48168">
    <property type="entry name" value="R1 subunit of ribonucleotide reductase, N-terminal domain"/>
    <property type="match status" value="1"/>
</dbReference>
<dbReference type="InterPro" id="IPR013346">
    <property type="entry name" value="NrdE_NrdA_C"/>
</dbReference>
<proteinExistence type="inferred from homology"/>
<keyword evidence="3" id="KW-0021">Allosteric enzyme</keyword>
<dbReference type="SUPFAM" id="SSF51998">
    <property type="entry name" value="PFL-like glycyl radical enzymes"/>
    <property type="match status" value="1"/>
</dbReference>
<dbReference type="EMBL" id="ML212088">
    <property type="protein sequence ID" value="TFK79296.1"/>
    <property type="molecule type" value="Genomic_DNA"/>
</dbReference>
<evidence type="ECO:0000256" key="1">
    <source>
        <dbReference type="ARBA" id="ARBA00010406"/>
    </source>
</evidence>
<dbReference type="InterPro" id="IPR000788">
    <property type="entry name" value="RNR_lg_C"/>
</dbReference>
<evidence type="ECO:0000256" key="8">
    <source>
        <dbReference type="ARBA" id="ARBA00024942"/>
    </source>
</evidence>
<gene>
    <name evidence="13" type="ORF">K466DRAFT_606255</name>
</gene>
<evidence type="ECO:0000256" key="2">
    <source>
        <dbReference type="ARBA" id="ARBA00012274"/>
    </source>
</evidence>
<organism evidence="13 14">
    <name type="scientific">Polyporus arcularius HHB13444</name>
    <dbReference type="NCBI Taxonomy" id="1314778"/>
    <lineage>
        <taxon>Eukaryota</taxon>
        <taxon>Fungi</taxon>
        <taxon>Dikarya</taxon>
        <taxon>Basidiomycota</taxon>
        <taxon>Agaricomycotina</taxon>
        <taxon>Agaricomycetes</taxon>
        <taxon>Polyporales</taxon>
        <taxon>Polyporaceae</taxon>
        <taxon>Polyporus</taxon>
    </lineage>
</organism>
<evidence type="ECO:0000256" key="4">
    <source>
        <dbReference type="ARBA" id="ARBA00022741"/>
    </source>
</evidence>
<keyword evidence="14" id="KW-1185">Reference proteome</keyword>
<evidence type="ECO:0000256" key="10">
    <source>
        <dbReference type="RuleBase" id="RU003410"/>
    </source>
</evidence>
<name>A0A5C3NP38_9APHY</name>
<evidence type="ECO:0000256" key="5">
    <source>
        <dbReference type="ARBA" id="ARBA00022840"/>
    </source>
</evidence>
<comment type="similarity">
    <text evidence="1 10">Belongs to the ribonucleoside diphosphate reductase large chain family.</text>
</comment>
<dbReference type="GO" id="GO:0005524">
    <property type="term" value="F:ATP binding"/>
    <property type="evidence" value="ECO:0007669"/>
    <property type="project" value="UniProtKB-UniRule"/>
</dbReference>
<evidence type="ECO:0000313" key="13">
    <source>
        <dbReference type="EMBL" id="TFK79296.1"/>
    </source>
</evidence>
<comment type="function">
    <text evidence="8 10">Provides the precursors necessary for DNA synthesis. Catalyzes the biosynthesis of deoxyribonucleotides from the corresponding ribonucleotides.</text>
</comment>
<dbReference type="GO" id="GO:0005971">
    <property type="term" value="C:ribonucleoside-diphosphate reductase complex"/>
    <property type="evidence" value="ECO:0007669"/>
    <property type="project" value="TreeGrafter"/>
</dbReference>
<keyword evidence="7 10" id="KW-0215">Deoxyribonucleotide synthesis</keyword>
<dbReference type="UniPathway" id="UPA00326"/>
<dbReference type="InterPro" id="IPR039718">
    <property type="entry name" value="Rrm1"/>
</dbReference>
<evidence type="ECO:0000256" key="6">
    <source>
        <dbReference type="ARBA" id="ARBA00023002"/>
    </source>
</evidence>
<evidence type="ECO:0000256" key="3">
    <source>
        <dbReference type="ARBA" id="ARBA00022533"/>
    </source>
</evidence>
<evidence type="ECO:0000256" key="9">
    <source>
        <dbReference type="PROSITE-ProRule" id="PRU00492"/>
    </source>
</evidence>
<dbReference type="EC" id="1.17.4.1" evidence="2 10"/>
<dbReference type="Pfam" id="PF02867">
    <property type="entry name" value="Ribonuc_red_lgC"/>
    <property type="match status" value="1"/>
</dbReference>
<evidence type="ECO:0000256" key="7">
    <source>
        <dbReference type="ARBA" id="ARBA00023116"/>
    </source>
</evidence>
<accession>A0A5C3NP38</accession>
<feature type="region of interest" description="Disordered" evidence="11">
    <location>
        <begin position="749"/>
        <end position="780"/>
    </location>
</feature>